<accession>A0A1H1QSD1</accession>
<feature type="signal peptide" evidence="2">
    <location>
        <begin position="1"/>
        <end position="29"/>
    </location>
</feature>
<proteinExistence type="predicted"/>
<dbReference type="STRING" id="1203190.GCA_000312345_01308"/>
<feature type="compositionally biased region" description="Low complexity" evidence="1">
    <location>
        <begin position="287"/>
        <end position="314"/>
    </location>
</feature>
<dbReference type="Proteomes" id="UP000182237">
    <property type="component" value="Chromosome I"/>
</dbReference>
<dbReference type="EMBL" id="LT629765">
    <property type="protein sequence ID" value="SDS25789.1"/>
    <property type="molecule type" value="Genomic_DNA"/>
</dbReference>
<protein>
    <recommendedName>
        <fullName evidence="5">Htaa protein</fullName>
    </recommendedName>
</protein>
<evidence type="ECO:0008006" key="5">
    <source>
        <dbReference type="Google" id="ProtNLM"/>
    </source>
</evidence>
<feature type="region of interest" description="Disordered" evidence="1">
    <location>
        <begin position="279"/>
        <end position="326"/>
    </location>
</feature>
<keyword evidence="2" id="KW-0732">Signal</keyword>
<evidence type="ECO:0000256" key="1">
    <source>
        <dbReference type="SAM" id="MobiDB-lite"/>
    </source>
</evidence>
<gene>
    <name evidence="3" type="ORF">SAMN04488539_1319</name>
</gene>
<dbReference type="AlphaFoldDB" id="A0A1H1QSD1"/>
<evidence type="ECO:0000313" key="3">
    <source>
        <dbReference type="EMBL" id="SDS25789.1"/>
    </source>
</evidence>
<reference evidence="3 4" key="1">
    <citation type="submission" date="2016-10" db="EMBL/GenBank/DDBJ databases">
        <authorList>
            <person name="de Groot N.N."/>
        </authorList>
    </citation>
    <scope>NUCLEOTIDE SEQUENCE [LARGE SCALE GENOMIC DNA]</scope>
    <source>
        <strain evidence="3 4">DSM 45434</strain>
    </source>
</reference>
<evidence type="ECO:0000313" key="4">
    <source>
        <dbReference type="Proteomes" id="UP000182237"/>
    </source>
</evidence>
<keyword evidence="4" id="KW-1185">Reference proteome</keyword>
<dbReference type="OrthoDB" id="4428144at2"/>
<dbReference type="eggNOG" id="ENOG50321V2">
    <property type="taxonomic scope" value="Bacteria"/>
</dbReference>
<name>A0A1H1QSD1_9CORY</name>
<evidence type="ECO:0000256" key="2">
    <source>
        <dbReference type="SAM" id="SignalP"/>
    </source>
</evidence>
<sequence>MTKNSRALVSALTALGLGVGLATVPYAEADSATTTVNLPLACNLQLKDPSGLAQQAEGVYNSAESAYSAFKISAKVTAPATVKANEEFDYTIDLGQVSFPASFKASVATATVNKVSQLNLWVDLPSNATIESVETSGGSPAVAVKREGNRLHFTGQSGADVTTWSKGNRAQFAHGGLEAQKVGNSYVVNVPKVTLKMRASATAGETIQPRINAADAATFSPDSFVQLYTDATAKAFFINLNVSAFIRCGLSQHDTHYPSKGGTNRPADPLPAVKVLAADPVPPAPTASPTTTTSAQPEPTTTTSAQPEPTTTTSVQPEPTPPVSSSDLKQLLMNIFASILQFFRALFNIPGSSAPALKGSSF</sequence>
<organism evidence="3 4">
    <name type="scientific">Corynebacterium timonense</name>
    <dbReference type="NCBI Taxonomy" id="441500"/>
    <lineage>
        <taxon>Bacteria</taxon>
        <taxon>Bacillati</taxon>
        <taxon>Actinomycetota</taxon>
        <taxon>Actinomycetes</taxon>
        <taxon>Mycobacteriales</taxon>
        <taxon>Corynebacteriaceae</taxon>
        <taxon>Corynebacterium</taxon>
    </lineage>
</organism>
<feature type="chain" id="PRO_5009258052" description="Htaa protein" evidence="2">
    <location>
        <begin position="30"/>
        <end position="362"/>
    </location>
</feature>